<sequence length="749" mass="86340">MATREKDAKRDRKIRYVNNKLRNGATLRLNRREEDGTVVEVTSKKEIEKILLETAQAKHHQTEGTSQLLEPFLQKDIGKYGNGPKVQQILEGTYSPPAGTYEPTIEFLKACKRPKTFVEEPPMSEVESYLQWRNSWKLRKEKTMTYNEHLGHYKACMGHDYLSWALYQRAMIPLEGDYSPKRHRTNTNLCIKKKKESAFGDKQRFINILDAEKNQQNKIMQKEAMNKALQYKEIATEQYSRPGRKSLDHALNRRLVMDHRQYQRKPYAIGMSDLKGCYDRVIHNAAALALLRIGVSHKKIHSMFRSIQNMVHQVRTVFGDSEATVGGKQRKTQDGRMNLKKGYSDEFCSCLSCQLFQLVGFAYVDDCDLIQSGNSPEEVKESMQKVMEEWADLMQVTGGALESKKSYWYLIDFEYSRGKWIASDPIIEDDTLTAKTPEGRKALQRLSVQMEAEMLGIWMSPSGNRTIQLAKLKEKAREWAANLKRCNLSQEDTMHALQTTILKVLQYPMLPHSFTDEECLALKIALPKTGFSRRLPSEIRQASNKSLGLGIPNLYIHAGTAKVTALVDHLWHDTPTAKLIHVCIEDFLLEAGVFGNIGELDFKNIQRWISKHSWIYDCIKFINEHDIQVSIKHEVLKPKRIGDRSIMEVASKMPGINVKAINRVRMFHEVISISDITSADGKSIDEVFLKSSKFQGTRNSFLWPKKHPVLPEDFRQWKIMCKQLYISEGQLATPLYNWISRNRNDWIAE</sequence>
<dbReference type="Proteomes" id="UP001054902">
    <property type="component" value="Unassembled WGS sequence"/>
</dbReference>
<reference evidence="1 2" key="1">
    <citation type="journal article" date="2021" name="Sci. Rep.">
        <title>The genome of the diatom Chaetoceros tenuissimus carries an ancient integrated fragment of an extant virus.</title>
        <authorList>
            <person name="Hongo Y."/>
            <person name="Kimura K."/>
            <person name="Takaki Y."/>
            <person name="Yoshida Y."/>
            <person name="Baba S."/>
            <person name="Kobayashi G."/>
            <person name="Nagasaki K."/>
            <person name="Hano T."/>
            <person name="Tomaru Y."/>
        </authorList>
    </citation>
    <scope>NUCLEOTIDE SEQUENCE [LARGE SCALE GENOMIC DNA]</scope>
    <source>
        <strain evidence="1 2">NIES-3715</strain>
    </source>
</reference>
<comment type="caution">
    <text evidence="1">The sequence shown here is derived from an EMBL/GenBank/DDBJ whole genome shotgun (WGS) entry which is preliminary data.</text>
</comment>
<organism evidence="1 2">
    <name type="scientific">Chaetoceros tenuissimus</name>
    <dbReference type="NCBI Taxonomy" id="426638"/>
    <lineage>
        <taxon>Eukaryota</taxon>
        <taxon>Sar</taxon>
        <taxon>Stramenopiles</taxon>
        <taxon>Ochrophyta</taxon>
        <taxon>Bacillariophyta</taxon>
        <taxon>Coscinodiscophyceae</taxon>
        <taxon>Chaetocerotophycidae</taxon>
        <taxon>Chaetocerotales</taxon>
        <taxon>Chaetocerotaceae</taxon>
        <taxon>Chaetoceros</taxon>
    </lineage>
</organism>
<gene>
    <name evidence="1" type="ORF">CTEN210_05423</name>
</gene>
<accession>A0AAD3H384</accession>
<dbReference type="AlphaFoldDB" id="A0AAD3H384"/>
<evidence type="ECO:0000313" key="2">
    <source>
        <dbReference type="Proteomes" id="UP001054902"/>
    </source>
</evidence>
<evidence type="ECO:0000313" key="1">
    <source>
        <dbReference type="EMBL" id="GFH48947.1"/>
    </source>
</evidence>
<name>A0AAD3H384_9STRA</name>
<dbReference type="EMBL" id="BLLK01000029">
    <property type="protein sequence ID" value="GFH48947.1"/>
    <property type="molecule type" value="Genomic_DNA"/>
</dbReference>
<proteinExistence type="predicted"/>
<protein>
    <submittedName>
        <fullName evidence="1">Uncharacterized protein</fullName>
    </submittedName>
</protein>
<keyword evidence="2" id="KW-1185">Reference proteome</keyword>